<dbReference type="VEuPathDB" id="FungiDB:MAPG_11751"/>
<reference evidence="4" key="1">
    <citation type="submission" date="2010-05" db="EMBL/GenBank/DDBJ databases">
        <title>The genome sequence of Magnaporthe poae strain ATCC 64411.</title>
        <authorList>
            <person name="Ma L.-J."/>
            <person name="Dead R."/>
            <person name="Young S."/>
            <person name="Zeng Q."/>
            <person name="Koehrsen M."/>
            <person name="Alvarado L."/>
            <person name="Berlin A."/>
            <person name="Chapman S.B."/>
            <person name="Chen Z."/>
            <person name="Freedman E."/>
            <person name="Gellesch M."/>
            <person name="Goldberg J."/>
            <person name="Griggs A."/>
            <person name="Gujja S."/>
            <person name="Heilman E.R."/>
            <person name="Heiman D."/>
            <person name="Hepburn T."/>
            <person name="Howarth C."/>
            <person name="Jen D."/>
            <person name="Larson L."/>
            <person name="Mehta T."/>
            <person name="Neiman D."/>
            <person name="Pearson M."/>
            <person name="Roberts A."/>
            <person name="Saif S."/>
            <person name="Shea T."/>
            <person name="Shenoy N."/>
            <person name="Sisk P."/>
            <person name="Stolte C."/>
            <person name="Sykes S."/>
            <person name="Walk T."/>
            <person name="White J."/>
            <person name="Yandava C."/>
            <person name="Haas B."/>
            <person name="Nusbaum C."/>
            <person name="Birren B."/>
        </authorList>
    </citation>
    <scope>NUCLEOTIDE SEQUENCE [LARGE SCALE GENOMIC DNA]</scope>
    <source>
        <strain evidence="4">ATCC 64411 / 73-15</strain>
    </source>
</reference>
<feature type="region of interest" description="Disordered" evidence="1">
    <location>
        <begin position="1"/>
        <end position="55"/>
    </location>
</feature>
<reference evidence="3" key="5">
    <citation type="submission" date="2015-06" db="UniProtKB">
        <authorList>
            <consortium name="EnsemblFungi"/>
        </authorList>
    </citation>
    <scope>IDENTIFICATION</scope>
    <source>
        <strain evidence="3">ATCC 64411</strain>
    </source>
</reference>
<sequence length="87" mass="9698">MDAVSARKPLRRRRADHVAVEDGDELAQHQVQHRHRRARGQGGGEGHGQDHIVDRPGVSEDALCEMSAFLFRPCASILSFQDSPHSF</sequence>
<protein>
    <submittedName>
        <fullName evidence="2 3">Uncharacterized protein</fullName>
    </submittedName>
</protein>
<dbReference type="EMBL" id="GL877052">
    <property type="protein sequence ID" value="KLU93000.1"/>
    <property type="molecule type" value="Genomic_DNA"/>
</dbReference>
<dbReference type="EnsemblFungi" id="MAPG_11751T0">
    <property type="protein sequence ID" value="MAPG_11751T0"/>
    <property type="gene ID" value="MAPG_11751"/>
</dbReference>
<reference evidence="2" key="2">
    <citation type="submission" date="2010-05" db="EMBL/GenBank/DDBJ databases">
        <title>The Genome Sequence of Magnaporthe poae strain ATCC 64411.</title>
        <authorList>
            <consortium name="The Broad Institute Genome Sequencing Platform"/>
            <consortium name="Broad Institute Genome Sequencing Center for Infectious Disease"/>
            <person name="Ma L.-J."/>
            <person name="Dead R."/>
            <person name="Young S."/>
            <person name="Zeng Q."/>
            <person name="Koehrsen M."/>
            <person name="Alvarado L."/>
            <person name="Berlin A."/>
            <person name="Chapman S.B."/>
            <person name="Chen Z."/>
            <person name="Freedman E."/>
            <person name="Gellesch M."/>
            <person name="Goldberg J."/>
            <person name="Griggs A."/>
            <person name="Gujja S."/>
            <person name="Heilman E.R."/>
            <person name="Heiman D."/>
            <person name="Hepburn T."/>
            <person name="Howarth C."/>
            <person name="Jen D."/>
            <person name="Larson L."/>
            <person name="Mehta T."/>
            <person name="Neiman D."/>
            <person name="Pearson M."/>
            <person name="Roberts A."/>
            <person name="Saif S."/>
            <person name="Shea T."/>
            <person name="Shenoy N."/>
            <person name="Sisk P."/>
            <person name="Stolte C."/>
            <person name="Sykes S."/>
            <person name="Walk T."/>
            <person name="White J."/>
            <person name="Yandava C."/>
            <person name="Haas B."/>
            <person name="Nusbaum C."/>
            <person name="Birren B."/>
        </authorList>
    </citation>
    <scope>NUCLEOTIDE SEQUENCE</scope>
    <source>
        <strain evidence="2">ATCC 64411</strain>
    </source>
</reference>
<accession>A0A0C4EG35</accession>
<evidence type="ECO:0000256" key="1">
    <source>
        <dbReference type="SAM" id="MobiDB-lite"/>
    </source>
</evidence>
<organism evidence="3 4">
    <name type="scientific">Magnaporthiopsis poae (strain ATCC 64411 / 73-15)</name>
    <name type="common">Kentucky bluegrass fungus</name>
    <name type="synonym">Magnaporthe poae</name>
    <dbReference type="NCBI Taxonomy" id="644358"/>
    <lineage>
        <taxon>Eukaryota</taxon>
        <taxon>Fungi</taxon>
        <taxon>Dikarya</taxon>
        <taxon>Ascomycota</taxon>
        <taxon>Pezizomycotina</taxon>
        <taxon>Sordariomycetes</taxon>
        <taxon>Sordariomycetidae</taxon>
        <taxon>Magnaporthales</taxon>
        <taxon>Magnaporthaceae</taxon>
        <taxon>Magnaporthiopsis</taxon>
    </lineage>
</organism>
<evidence type="ECO:0000313" key="3">
    <source>
        <dbReference type="EnsemblFungi" id="MAPG_11751T0"/>
    </source>
</evidence>
<evidence type="ECO:0000313" key="2">
    <source>
        <dbReference type="EMBL" id="KLU93000.1"/>
    </source>
</evidence>
<proteinExistence type="predicted"/>
<name>A0A0C4EG35_MAGP6</name>
<dbReference type="EMBL" id="ADBL01002984">
    <property type="status" value="NOT_ANNOTATED_CDS"/>
    <property type="molecule type" value="Genomic_DNA"/>
</dbReference>
<evidence type="ECO:0000313" key="4">
    <source>
        <dbReference type="Proteomes" id="UP000011715"/>
    </source>
</evidence>
<dbReference type="Proteomes" id="UP000011715">
    <property type="component" value="Unassembled WGS sequence"/>
</dbReference>
<keyword evidence="4" id="KW-1185">Reference proteome</keyword>
<reference evidence="3" key="4">
    <citation type="journal article" date="2015" name="G3 (Bethesda)">
        <title>Genome sequences of three phytopathogenic species of the Magnaporthaceae family of fungi.</title>
        <authorList>
            <person name="Okagaki L.H."/>
            <person name="Nunes C.C."/>
            <person name="Sailsbery J."/>
            <person name="Clay B."/>
            <person name="Brown D."/>
            <person name="John T."/>
            <person name="Oh Y."/>
            <person name="Young N."/>
            <person name="Fitzgerald M."/>
            <person name="Haas B.J."/>
            <person name="Zeng Q."/>
            <person name="Young S."/>
            <person name="Adiconis X."/>
            <person name="Fan L."/>
            <person name="Levin J.Z."/>
            <person name="Mitchell T.K."/>
            <person name="Okubara P.A."/>
            <person name="Farman M.L."/>
            <person name="Kohn L.M."/>
            <person name="Birren B."/>
            <person name="Ma L.-J."/>
            <person name="Dean R.A."/>
        </authorList>
    </citation>
    <scope>NUCLEOTIDE SEQUENCE</scope>
    <source>
        <strain evidence="3">ATCC 64411 / 73-15</strain>
    </source>
</reference>
<gene>
    <name evidence="2" type="ORF">MAPG_11751</name>
</gene>
<dbReference type="AlphaFoldDB" id="A0A0C4EG35"/>
<reference evidence="2" key="3">
    <citation type="submission" date="2011-03" db="EMBL/GenBank/DDBJ databases">
        <title>Annotation of Magnaporthe poae ATCC 64411.</title>
        <authorList>
            <person name="Ma L.-J."/>
            <person name="Dead R."/>
            <person name="Young S.K."/>
            <person name="Zeng Q."/>
            <person name="Gargeya S."/>
            <person name="Fitzgerald M."/>
            <person name="Haas B."/>
            <person name="Abouelleil A."/>
            <person name="Alvarado L."/>
            <person name="Arachchi H.M."/>
            <person name="Berlin A."/>
            <person name="Brown A."/>
            <person name="Chapman S.B."/>
            <person name="Chen Z."/>
            <person name="Dunbar C."/>
            <person name="Freedman E."/>
            <person name="Gearin G."/>
            <person name="Gellesch M."/>
            <person name="Goldberg J."/>
            <person name="Griggs A."/>
            <person name="Gujja S."/>
            <person name="Heiman D."/>
            <person name="Howarth C."/>
            <person name="Larson L."/>
            <person name="Lui A."/>
            <person name="MacDonald P.J.P."/>
            <person name="Mehta T."/>
            <person name="Montmayeur A."/>
            <person name="Murphy C."/>
            <person name="Neiman D."/>
            <person name="Pearson M."/>
            <person name="Priest M."/>
            <person name="Roberts A."/>
            <person name="Saif S."/>
            <person name="Shea T."/>
            <person name="Shenoy N."/>
            <person name="Sisk P."/>
            <person name="Stolte C."/>
            <person name="Sykes S."/>
            <person name="Yandava C."/>
            <person name="Wortman J."/>
            <person name="Nusbaum C."/>
            <person name="Birren B."/>
        </authorList>
    </citation>
    <scope>NUCLEOTIDE SEQUENCE</scope>
    <source>
        <strain evidence="2">ATCC 64411</strain>
    </source>
</reference>